<gene>
    <name evidence="9" type="ORF">Athai_07140</name>
</gene>
<comment type="similarity">
    <text evidence="2">Belongs to the glycosyl hydrolase 29 family.</text>
</comment>
<sequence>MHPKEEDTMTDDVAARTRWLVQERFGLFVHWGIYAAAGRHEWVKSRERLTDEQYQRYFDHFDPDLYDPAEWAETAWAAGMRYIVVTTKHHDGFCLWDSALTDYKVTNTPYGKDLLGPLVSAFRDRGFKIGFYHSLLDWHHPEFPVDLYHPQPDDADFIAAHADRDVSKYADYLHGQVRELLTNFGRIDVLWFDFSYPGRGFNAKGRDEWRSEQLLAMVRELQPHIIVNNRLDLGAGDLLTPEQVQPASAVTTAGAPGVPWEACQTLNGSWGYDRDNLDWKSTDLLLRMLIDGVAKGGNLLLNVGPTARGEFEPRAVERLAGIGEWLRRHERSIRGAGPSGFTAPPDCRYTQVGNRLYVHLFAWPMRHLRLPGLAGRVEYAQLLHDASEVRPLVLDDAEPGHEYLGTPDGTLTLQLPVQRPDVAIPVIELFLGEG</sequence>
<dbReference type="GO" id="GO:0005764">
    <property type="term" value="C:lysosome"/>
    <property type="evidence" value="ECO:0007669"/>
    <property type="project" value="TreeGrafter"/>
</dbReference>
<dbReference type="SMART" id="SM00812">
    <property type="entry name" value="Alpha_L_fucos"/>
    <property type="match status" value="1"/>
</dbReference>
<dbReference type="SUPFAM" id="SSF51445">
    <property type="entry name" value="(Trans)glycosidases"/>
    <property type="match status" value="1"/>
</dbReference>
<dbReference type="Gene3D" id="3.20.20.80">
    <property type="entry name" value="Glycosidases"/>
    <property type="match status" value="1"/>
</dbReference>
<dbReference type="PANTHER" id="PTHR10030:SF37">
    <property type="entry name" value="ALPHA-L-FUCOSIDASE-RELATED"/>
    <property type="match status" value="1"/>
</dbReference>
<name>A0A7R7DKN6_9ACTN</name>
<protein>
    <recommendedName>
        <fullName evidence="3">alpha-L-fucosidase</fullName>
        <ecNumber evidence="3">3.2.1.51</ecNumber>
    </recommendedName>
</protein>
<evidence type="ECO:0000256" key="6">
    <source>
        <dbReference type="ARBA" id="ARBA00023295"/>
    </source>
</evidence>
<evidence type="ECO:0000256" key="4">
    <source>
        <dbReference type="ARBA" id="ARBA00022729"/>
    </source>
</evidence>
<dbReference type="InterPro" id="IPR057739">
    <property type="entry name" value="Glyco_hydro_29_N"/>
</dbReference>
<dbReference type="KEGG" id="atl:Athai_07140"/>
<dbReference type="EC" id="3.2.1.51" evidence="3"/>
<feature type="site" description="May be important for catalysis" evidence="7">
    <location>
        <position position="263"/>
    </location>
</feature>
<dbReference type="GO" id="GO:0016139">
    <property type="term" value="P:glycoside catabolic process"/>
    <property type="evidence" value="ECO:0007669"/>
    <property type="project" value="TreeGrafter"/>
</dbReference>
<reference evidence="9 10" key="1">
    <citation type="submission" date="2020-08" db="EMBL/GenBank/DDBJ databases">
        <title>Whole genome shotgun sequence of Actinocatenispora thailandica NBRC 105041.</title>
        <authorList>
            <person name="Komaki H."/>
            <person name="Tamura T."/>
        </authorList>
    </citation>
    <scope>NUCLEOTIDE SEQUENCE [LARGE SCALE GENOMIC DNA]</scope>
    <source>
        <strain evidence="9 10">NBRC 105041</strain>
    </source>
</reference>
<dbReference type="InterPro" id="IPR017853">
    <property type="entry name" value="GH"/>
</dbReference>
<dbReference type="Proteomes" id="UP000611640">
    <property type="component" value="Chromosome"/>
</dbReference>
<dbReference type="AlphaFoldDB" id="A0A7R7DKN6"/>
<evidence type="ECO:0000256" key="3">
    <source>
        <dbReference type="ARBA" id="ARBA00012662"/>
    </source>
</evidence>
<evidence type="ECO:0000256" key="7">
    <source>
        <dbReference type="PIRSR" id="PIRSR001092-1"/>
    </source>
</evidence>
<dbReference type="PANTHER" id="PTHR10030">
    <property type="entry name" value="ALPHA-L-FUCOSIDASE"/>
    <property type="match status" value="1"/>
</dbReference>
<dbReference type="GO" id="GO:0006004">
    <property type="term" value="P:fucose metabolic process"/>
    <property type="evidence" value="ECO:0007669"/>
    <property type="project" value="InterPro"/>
</dbReference>
<comment type="function">
    <text evidence="1">Alpha-L-fucosidase is responsible for hydrolyzing the alpha-1,6-linked fucose joined to the reducing-end N-acetylglucosamine of the carbohydrate moieties of glycoproteins.</text>
</comment>
<keyword evidence="6" id="KW-0326">Glycosidase</keyword>
<keyword evidence="10" id="KW-1185">Reference proteome</keyword>
<proteinExistence type="inferred from homology"/>
<evidence type="ECO:0000256" key="1">
    <source>
        <dbReference type="ARBA" id="ARBA00004071"/>
    </source>
</evidence>
<organism evidence="9 10">
    <name type="scientific">Actinocatenispora thailandica</name>
    <dbReference type="NCBI Taxonomy" id="227318"/>
    <lineage>
        <taxon>Bacteria</taxon>
        <taxon>Bacillati</taxon>
        <taxon>Actinomycetota</taxon>
        <taxon>Actinomycetes</taxon>
        <taxon>Micromonosporales</taxon>
        <taxon>Micromonosporaceae</taxon>
        <taxon>Actinocatenispora</taxon>
    </lineage>
</organism>
<dbReference type="PIRSF" id="PIRSF001092">
    <property type="entry name" value="Alpha-L-fucosidase"/>
    <property type="match status" value="1"/>
</dbReference>
<accession>A0A7R7DKN6</accession>
<keyword evidence="4" id="KW-0732">Signal</keyword>
<evidence type="ECO:0000313" key="9">
    <source>
        <dbReference type="EMBL" id="BCJ33211.1"/>
    </source>
</evidence>
<dbReference type="InterPro" id="IPR016286">
    <property type="entry name" value="FUC_metazoa-typ"/>
</dbReference>
<dbReference type="EMBL" id="AP023355">
    <property type="protein sequence ID" value="BCJ33211.1"/>
    <property type="molecule type" value="Genomic_DNA"/>
</dbReference>
<keyword evidence="5" id="KW-0378">Hydrolase</keyword>
<dbReference type="GO" id="GO:0004560">
    <property type="term" value="F:alpha-L-fucosidase activity"/>
    <property type="evidence" value="ECO:0007669"/>
    <property type="project" value="InterPro"/>
</dbReference>
<feature type="domain" description="Glycoside hydrolase family 29 N-terminal" evidence="8">
    <location>
        <begin position="12"/>
        <end position="329"/>
    </location>
</feature>
<dbReference type="Pfam" id="PF01120">
    <property type="entry name" value="Alpha_L_fucos"/>
    <property type="match status" value="1"/>
</dbReference>
<dbReference type="PRINTS" id="PR00741">
    <property type="entry name" value="GLHYDRLASE29"/>
</dbReference>
<dbReference type="InterPro" id="IPR000933">
    <property type="entry name" value="Glyco_hydro_29"/>
</dbReference>
<evidence type="ECO:0000256" key="2">
    <source>
        <dbReference type="ARBA" id="ARBA00007951"/>
    </source>
</evidence>
<evidence type="ECO:0000259" key="8">
    <source>
        <dbReference type="Pfam" id="PF01120"/>
    </source>
</evidence>
<evidence type="ECO:0000256" key="5">
    <source>
        <dbReference type="ARBA" id="ARBA00022801"/>
    </source>
</evidence>
<evidence type="ECO:0000313" key="10">
    <source>
        <dbReference type="Proteomes" id="UP000611640"/>
    </source>
</evidence>